<feature type="region of interest" description="Disordered" evidence="1">
    <location>
        <begin position="25"/>
        <end position="86"/>
    </location>
</feature>
<feature type="compositionally biased region" description="Polar residues" evidence="1">
    <location>
        <begin position="53"/>
        <end position="67"/>
    </location>
</feature>
<dbReference type="Proteomes" id="UP000292345">
    <property type="component" value="Unassembled WGS sequence"/>
</dbReference>
<evidence type="ECO:0008006" key="5">
    <source>
        <dbReference type="Google" id="ProtNLM"/>
    </source>
</evidence>
<sequence length="203" mass="21073">MTTFNQVSTLTLLCLTLCACGGGGGEGGSSGPASTSPASSSSSTVTTPAPTANTQPQAQTDDSSATPAQPAEPAPNYDPDPARLDSAAETSNDLHVKADFNFSTSKSVTLDLGGQDVFGDSLANKMVKIYALHEVVESYEDQALADKALLATTRFNSAGQLTLTLDVPVNYQTLLISVDGMLQSNHLLSELTMQATTVAHQFN</sequence>
<evidence type="ECO:0000313" key="3">
    <source>
        <dbReference type="EMBL" id="RZM84308.1"/>
    </source>
</evidence>
<feature type="compositionally biased region" description="Low complexity" evidence="1">
    <location>
        <begin position="31"/>
        <end position="52"/>
    </location>
</feature>
<comment type="caution">
    <text evidence="3">The sequence shown here is derived from an EMBL/GenBank/DDBJ whole genome shotgun (WGS) entry which is preliminary data.</text>
</comment>
<name>A0A4Q7EL83_9GAMM</name>
<dbReference type="RefSeq" id="WP_130244268.1">
    <property type="nucleotide sequence ID" value="NZ_PPUZ01000010.1"/>
</dbReference>
<evidence type="ECO:0000313" key="4">
    <source>
        <dbReference type="Proteomes" id="UP000292345"/>
    </source>
</evidence>
<keyword evidence="2" id="KW-0732">Signal</keyword>
<protein>
    <recommendedName>
        <fullName evidence="5">Histidine kinase</fullName>
    </recommendedName>
</protein>
<accession>A0A4Q7EL83</accession>
<evidence type="ECO:0000256" key="1">
    <source>
        <dbReference type="SAM" id="MobiDB-lite"/>
    </source>
</evidence>
<feature type="signal peptide" evidence="2">
    <location>
        <begin position="1"/>
        <end position="21"/>
    </location>
</feature>
<evidence type="ECO:0000256" key="2">
    <source>
        <dbReference type="SAM" id="SignalP"/>
    </source>
</evidence>
<dbReference type="EMBL" id="PPUZ01000010">
    <property type="protein sequence ID" value="RZM84308.1"/>
    <property type="molecule type" value="Genomic_DNA"/>
</dbReference>
<proteinExistence type="predicted"/>
<organism evidence="3 4">
    <name type="scientific">Pseudoalteromonas rubra</name>
    <dbReference type="NCBI Taxonomy" id="43658"/>
    <lineage>
        <taxon>Bacteria</taxon>
        <taxon>Pseudomonadati</taxon>
        <taxon>Pseudomonadota</taxon>
        <taxon>Gammaproteobacteria</taxon>
        <taxon>Alteromonadales</taxon>
        <taxon>Pseudoalteromonadaceae</taxon>
        <taxon>Pseudoalteromonas</taxon>
    </lineage>
</organism>
<dbReference type="AlphaFoldDB" id="A0A4Q7EL83"/>
<gene>
    <name evidence="3" type="ORF">C3B51_04150</name>
</gene>
<feature type="chain" id="PRO_5020976740" description="Histidine kinase" evidence="2">
    <location>
        <begin position="22"/>
        <end position="203"/>
    </location>
</feature>
<reference evidence="3 4" key="1">
    <citation type="submission" date="2018-01" db="EMBL/GenBank/DDBJ databases">
        <title>Co-occurrence of chitin degradation, pigmentation and bioactivity in marine Pseudoalteromonas.</title>
        <authorList>
            <person name="Paulsen S."/>
            <person name="Gram L."/>
            <person name="Machado H."/>
        </authorList>
    </citation>
    <scope>NUCLEOTIDE SEQUENCE [LARGE SCALE GENOMIC DNA]</scope>
    <source>
        <strain evidence="3 4">S1946</strain>
    </source>
</reference>